<dbReference type="Proteomes" id="UP000734854">
    <property type="component" value="Unassembled WGS sequence"/>
</dbReference>
<sequence>MIPDPRAACNCKIPYGSDVDEEAATESEGGATMALCSCFGPSKAERKAADLAESQDARAKAAEAAQRRQIPRSPFLQFYIFSVSVNRRQEQFEKSAAGRAAKAQMAAAAKQSSESSKGEPVLKWQMG</sequence>
<evidence type="ECO:0000313" key="2">
    <source>
        <dbReference type="EMBL" id="KAG6507553.1"/>
    </source>
</evidence>
<name>A0A8J5GWA6_ZINOF</name>
<keyword evidence="3" id="KW-1185">Reference proteome</keyword>
<accession>A0A8J5GWA6</accession>
<protein>
    <submittedName>
        <fullName evidence="2">Uncharacterized protein</fullName>
    </submittedName>
</protein>
<feature type="compositionally biased region" description="Low complexity" evidence="1">
    <location>
        <begin position="106"/>
        <end position="115"/>
    </location>
</feature>
<organism evidence="2 3">
    <name type="scientific">Zingiber officinale</name>
    <name type="common">Ginger</name>
    <name type="synonym">Amomum zingiber</name>
    <dbReference type="NCBI Taxonomy" id="94328"/>
    <lineage>
        <taxon>Eukaryota</taxon>
        <taxon>Viridiplantae</taxon>
        <taxon>Streptophyta</taxon>
        <taxon>Embryophyta</taxon>
        <taxon>Tracheophyta</taxon>
        <taxon>Spermatophyta</taxon>
        <taxon>Magnoliopsida</taxon>
        <taxon>Liliopsida</taxon>
        <taxon>Zingiberales</taxon>
        <taxon>Zingiberaceae</taxon>
        <taxon>Zingiber</taxon>
    </lineage>
</organism>
<dbReference type="EMBL" id="JACMSC010000009">
    <property type="protein sequence ID" value="KAG6507553.1"/>
    <property type="molecule type" value="Genomic_DNA"/>
</dbReference>
<proteinExistence type="predicted"/>
<feature type="region of interest" description="Disordered" evidence="1">
    <location>
        <begin position="106"/>
        <end position="127"/>
    </location>
</feature>
<reference evidence="2 3" key="1">
    <citation type="submission" date="2020-08" db="EMBL/GenBank/DDBJ databases">
        <title>Plant Genome Project.</title>
        <authorList>
            <person name="Zhang R.-G."/>
        </authorList>
    </citation>
    <scope>NUCLEOTIDE SEQUENCE [LARGE SCALE GENOMIC DNA]</scope>
    <source>
        <tissue evidence="2">Rhizome</tissue>
    </source>
</reference>
<dbReference type="AlphaFoldDB" id="A0A8J5GWA6"/>
<dbReference type="PANTHER" id="PTHR36813:SF1">
    <property type="entry name" value="TRANSMEMBRANE PROTEIN"/>
    <property type="match status" value="1"/>
</dbReference>
<comment type="caution">
    <text evidence="2">The sequence shown here is derived from an EMBL/GenBank/DDBJ whole genome shotgun (WGS) entry which is preliminary data.</text>
</comment>
<evidence type="ECO:0000256" key="1">
    <source>
        <dbReference type="SAM" id="MobiDB-lite"/>
    </source>
</evidence>
<evidence type="ECO:0000313" key="3">
    <source>
        <dbReference type="Proteomes" id="UP000734854"/>
    </source>
</evidence>
<dbReference type="PANTHER" id="PTHR36813">
    <property type="entry name" value="TRANSMEMBRANE PROTEIN"/>
    <property type="match status" value="1"/>
</dbReference>
<gene>
    <name evidence="2" type="ORF">ZIOFF_032903</name>
</gene>